<comment type="function">
    <text evidence="5">Part of the ABC transporter complex HmuTUV involved in hemin import. Responsible for energy coupling to the transport system.</text>
</comment>
<dbReference type="EMBL" id="DTIN01000014">
    <property type="protein sequence ID" value="HFX13508.1"/>
    <property type="molecule type" value="Genomic_DNA"/>
</dbReference>
<dbReference type="PANTHER" id="PTHR42794:SF1">
    <property type="entry name" value="HEMIN IMPORT ATP-BINDING PROTEIN HMUV"/>
    <property type="match status" value="1"/>
</dbReference>
<dbReference type="InterPro" id="IPR027417">
    <property type="entry name" value="P-loop_NTPase"/>
</dbReference>
<dbReference type="SUPFAM" id="SSF52540">
    <property type="entry name" value="P-loop containing nucleoside triphosphate hydrolases"/>
    <property type="match status" value="1"/>
</dbReference>
<comment type="caution">
    <text evidence="7">The sequence shown here is derived from an EMBL/GenBank/DDBJ whole genome shotgun (WGS) entry which is preliminary data.</text>
</comment>
<proteinExistence type="predicted"/>
<dbReference type="InterPro" id="IPR003439">
    <property type="entry name" value="ABC_transporter-like_ATP-bd"/>
</dbReference>
<dbReference type="PROSITE" id="PS00211">
    <property type="entry name" value="ABC_TRANSPORTER_1"/>
    <property type="match status" value="1"/>
</dbReference>
<dbReference type="AlphaFoldDB" id="A0A7C3MHW6"/>
<evidence type="ECO:0000256" key="3">
    <source>
        <dbReference type="ARBA" id="ARBA00022840"/>
    </source>
</evidence>
<dbReference type="Gene3D" id="3.40.50.300">
    <property type="entry name" value="P-loop containing nucleotide triphosphate hydrolases"/>
    <property type="match status" value="1"/>
</dbReference>
<keyword evidence="2" id="KW-0547">Nucleotide-binding</keyword>
<feature type="domain" description="ABC transporter" evidence="6">
    <location>
        <begin position="2"/>
        <end position="237"/>
    </location>
</feature>
<evidence type="ECO:0000256" key="2">
    <source>
        <dbReference type="ARBA" id="ARBA00022741"/>
    </source>
</evidence>
<name>A0A7C3MHW6_DICTH</name>
<dbReference type="SMART" id="SM00382">
    <property type="entry name" value="AAA"/>
    <property type="match status" value="1"/>
</dbReference>
<organism evidence="7">
    <name type="scientific">Dictyoglomus thermophilum</name>
    <dbReference type="NCBI Taxonomy" id="14"/>
    <lineage>
        <taxon>Bacteria</taxon>
        <taxon>Pseudomonadati</taxon>
        <taxon>Dictyoglomota</taxon>
        <taxon>Dictyoglomia</taxon>
        <taxon>Dictyoglomales</taxon>
        <taxon>Dictyoglomaceae</taxon>
        <taxon>Dictyoglomus</taxon>
    </lineage>
</organism>
<dbReference type="PANTHER" id="PTHR42794">
    <property type="entry name" value="HEMIN IMPORT ATP-BINDING PROTEIN HMUV"/>
    <property type="match status" value="1"/>
</dbReference>
<sequence length="261" mass="30154">MIKFLNVSAGYETKKIVLKNFTWETPEKGFIGIIGPNGAGKSTIFRLIIRYIVPTLGEIYLNNINIKKYSQENLAKIIALLPQKPIWEPSLSVEEYISLGRYPHHPSWRPLSKKDIIRVNEIMISTDTIMLKKKKLHQLSGGELQRVIIARILAQDPQIILLDEPTNNLDPYYQISILDKIRELSKEILIIANLHDINLASFYTDYILALRNGMALSFGKTKEVLNCNLLNQLFNIRYTEINYKNKKIFLPFHITNQEEKS</sequence>
<evidence type="ECO:0000256" key="1">
    <source>
        <dbReference type="ARBA" id="ARBA00022448"/>
    </source>
</evidence>
<keyword evidence="4" id="KW-1278">Translocase</keyword>
<dbReference type="InterPro" id="IPR017871">
    <property type="entry name" value="ABC_transporter-like_CS"/>
</dbReference>
<accession>A0A7C3MHW6</accession>
<dbReference type="Pfam" id="PF00005">
    <property type="entry name" value="ABC_tran"/>
    <property type="match status" value="1"/>
</dbReference>
<protein>
    <submittedName>
        <fullName evidence="7">ABC transporter ATP-binding protein</fullName>
    </submittedName>
</protein>
<dbReference type="CDD" id="cd03214">
    <property type="entry name" value="ABC_Iron-Siderophores_B12_Hemin"/>
    <property type="match status" value="1"/>
</dbReference>
<dbReference type="FunFam" id="3.40.50.300:FF:000134">
    <property type="entry name" value="Iron-enterobactin ABC transporter ATP-binding protein"/>
    <property type="match status" value="1"/>
</dbReference>
<reference evidence="7" key="1">
    <citation type="journal article" date="2020" name="mSystems">
        <title>Genome- and Community-Level Interaction Insights into Carbon Utilization and Element Cycling Functions of Hydrothermarchaeota in Hydrothermal Sediment.</title>
        <authorList>
            <person name="Zhou Z."/>
            <person name="Liu Y."/>
            <person name="Xu W."/>
            <person name="Pan J."/>
            <person name="Luo Z.H."/>
            <person name="Li M."/>
        </authorList>
    </citation>
    <scope>NUCLEOTIDE SEQUENCE [LARGE SCALE GENOMIC DNA]</scope>
    <source>
        <strain evidence="7">SpSt-81</strain>
    </source>
</reference>
<dbReference type="GO" id="GO:0016887">
    <property type="term" value="F:ATP hydrolysis activity"/>
    <property type="evidence" value="ECO:0007669"/>
    <property type="project" value="InterPro"/>
</dbReference>
<evidence type="ECO:0000256" key="5">
    <source>
        <dbReference type="ARBA" id="ARBA00037066"/>
    </source>
</evidence>
<gene>
    <name evidence="7" type="ORF">ENW00_05000</name>
</gene>
<evidence type="ECO:0000313" key="7">
    <source>
        <dbReference type="EMBL" id="HFX13508.1"/>
    </source>
</evidence>
<keyword evidence="1" id="KW-0813">Transport</keyword>
<dbReference type="GO" id="GO:0005524">
    <property type="term" value="F:ATP binding"/>
    <property type="evidence" value="ECO:0007669"/>
    <property type="project" value="UniProtKB-KW"/>
</dbReference>
<dbReference type="InterPro" id="IPR003593">
    <property type="entry name" value="AAA+_ATPase"/>
</dbReference>
<keyword evidence="3 7" id="KW-0067">ATP-binding</keyword>
<evidence type="ECO:0000259" key="6">
    <source>
        <dbReference type="PROSITE" id="PS50893"/>
    </source>
</evidence>
<dbReference type="PROSITE" id="PS50893">
    <property type="entry name" value="ABC_TRANSPORTER_2"/>
    <property type="match status" value="1"/>
</dbReference>
<evidence type="ECO:0000256" key="4">
    <source>
        <dbReference type="ARBA" id="ARBA00022967"/>
    </source>
</evidence>